<proteinExistence type="predicted"/>
<dbReference type="InterPro" id="IPR055259">
    <property type="entry name" value="YkvP/CgeB_Glyco_trans-like"/>
</dbReference>
<accession>A0A1H5X7S5</accession>
<dbReference type="GO" id="GO:0016740">
    <property type="term" value="F:transferase activity"/>
    <property type="evidence" value="ECO:0007669"/>
    <property type="project" value="UniProtKB-KW"/>
</dbReference>
<dbReference type="OrthoDB" id="6638088at2"/>
<keyword evidence="2" id="KW-0808">Transferase</keyword>
<dbReference type="EMBL" id="FNVP01000005">
    <property type="protein sequence ID" value="SEG07336.1"/>
    <property type="molecule type" value="Genomic_DNA"/>
</dbReference>
<dbReference type="Gene3D" id="3.40.50.2000">
    <property type="entry name" value="Glycogen Phosphorylase B"/>
    <property type="match status" value="1"/>
</dbReference>
<protein>
    <submittedName>
        <fullName evidence="2">Glycosyl transferases group 1</fullName>
    </submittedName>
</protein>
<name>A0A1H5X7S5_9FLAO</name>
<evidence type="ECO:0000313" key="2">
    <source>
        <dbReference type="EMBL" id="SEG07336.1"/>
    </source>
</evidence>
<keyword evidence="3" id="KW-1185">Reference proteome</keyword>
<feature type="domain" description="Spore protein YkvP/CgeB glycosyl transferase-like" evidence="1">
    <location>
        <begin position="259"/>
        <end position="372"/>
    </location>
</feature>
<evidence type="ECO:0000313" key="3">
    <source>
        <dbReference type="Proteomes" id="UP000236737"/>
    </source>
</evidence>
<gene>
    <name evidence="2" type="ORF">SAMN04488130_105211</name>
</gene>
<dbReference type="Pfam" id="PF13524">
    <property type="entry name" value="Glyco_trans_1_2"/>
    <property type="match status" value="1"/>
</dbReference>
<dbReference type="AlphaFoldDB" id="A0A1H5X7S5"/>
<organism evidence="2 3">
    <name type="scientific">Flavobacterium urumqiense</name>
    <dbReference type="NCBI Taxonomy" id="935224"/>
    <lineage>
        <taxon>Bacteria</taxon>
        <taxon>Pseudomonadati</taxon>
        <taxon>Bacteroidota</taxon>
        <taxon>Flavobacteriia</taxon>
        <taxon>Flavobacteriales</taxon>
        <taxon>Flavobacteriaceae</taxon>
        <taxon>Flavobacterium</taxon>
    </lineage>
</organism>
<reference evidence="3" key="1">
    <citation type="submission" date="2016-10" db="EMBL/GenBank/DDBJ databases">
        <authorList>
            <person name="Varghese N."/>
            <person name="Submissions S."/>
        </authorList>
    </citation>
    <scope>NUCLEOTIDE SEQUENCE [LARGE SCALE GENOMIC DNA]</scope>
    <source>
        <strain evidence="3">CGMCC 1.9230</strain>
    </source>
</reference>
<dbReference type="Proteomes" id="UP000236737">
    <property type="component" value="Unassembled WGS sequence"/>
</dbReference>
<dbReference type="SUPFAM" id="SSF53756">
    <property type="entry name" value="UDP-Glycosyltransferase/glycogen phosphorylase"/>
    <property type="match status" value="1"/>
</dbReference>
<dbReference type="RefSeq" id="WP_103999743.1">
    <property type="nucleotide sequence ID" value="NZ_FNVP01000005.1"/>
</dbReference>
<sequence>MKVLLVGEFSRLHNSLKEGLQELGHEVYILGHQDGFKNYPVDFPIEKKWDSGLLKKIKVTLHTIFGFDVSSYLTYIQFKKNKSKFTGFDVVQLINENSFYCQYYYEKKILNFLFQNNSKTYLLSSGYDYLNVKYCFENPVFKSTISAYLTGKINPKSFENVLKFRTASFKKLHQFIYSNIQGIIASDIDYHIPLLQNSKYSGLIPNPVNTIKIDFQPLRISDTIIIFHGINEANYYKKGNDYFEKALSIIEKKYGTTVQIITTRNIPYSTYIDLYNSAHVVLDQTYANDQGYNALEAMAKGKVVFTGAEKEFTAHYNVTERVCINALPDIDYLVHELSFLIENPNEIIAIGKRARAFIEKEHDYILIANKYLEVWNSKTTSY</sequence>
<evidence type="ECO:0000259" key="1">
    <source>
        <dbReference type="Pfam" id="PF13524"/>
    </source>
</evidence>